<evidence type="ECO:0000259" key="3">
    <source>
        <dbReference type="PROSITE" id="PS51841"/>
    </source>
</evidence>
<feature type="region of interest" description="Disordered" evidence="1">
    <location>
        <begin position="790"/>
        <end position="821"/>
    </location>
</feature>
<evidence type="ECO:0000256" key="1">
    <source>
        <dbReference type="SAM" id="MobiDB-lite"/>
    </source>
</evidence>
<feature type="region of interest" description="Disordered" evidence="1">
    <location>
        <begin position="490"/>
        <end position="537"/>
    </location>
</feature>
<feature type="domain" description="LTD" evidence="3">
    <location>
        <begin position="662"/>
        <end position="808"/>
    </location>
</feature>
<dbReference type="AlphaFoldDB" id="A0A2M8LAY1"/>
<dbReference type="SUPFAM" id="SSF48537">
    <property type="entry name" value="Phospholipase C/P1 nuclease"/>
    <property type="match status" value="1"/>
</dbReference>
<dbReference type="Gene3D" id="2.160.20.20">
    <property type="match status" value="1"/>
</dbReference>
<sequence length="1141" mass="122749">MKFDFSKITVPLVLVGFFLTGASALAFDDLTTHPAITDEIVDFYNIFSEDKLSAEEKEWIISGVVSEDTPPRWVNHFYDPIHKTGWTGENTGRVPAWLMRYLAENFLSFTAPVPAPDWLHNQELQAEYHNYLGNRTWEKALYEYANGNKKEAYVTLGHTLHLMEDMAVPDHTRDDPHAHEARTITGDYGSPLEEYAKDFTRENFKVADELAVKGMTPIQRGEVDNYFYALANYSNGYFFSKDTINDPKYANPKIIREDEIFGYGIDKNGEEFKLVKIVNLKKDKFNVDKIYTLLEEEKERFLMKNYFSRLSREAIINGAGLIELFHQEAEAIIAGQKPVPEIFVKENGVIKEIVTLNGYIGGVSAVGEGAKAFAFAKDSYSSVKENISAGASKIASVASSLTGKITDIFSLEASHSPEGGDGLAAAMEAATSLSRLNLDNEVGEVVDLAVFDTVVSETAESSSNLSFSASITQIQASLEDIKKQTMALMEEDKKKKNSESEKNQTALNLVKSESTDETDTVRRADSSASRSLGDFDKSEADNQPRIIFLGLPYSGFGGGAAPKVSLVSESEQGEDQEEEDEQETVSLSAPILSVSQCDYSLATDGCLLATTTVNFSWTAVSGADHYAISKNGEYATTIDLSFTANISDFSDYNFSISAISNATTSATSTQTVSIATIPLAINEVAWMGTQASTFDEWLEIKNNTDFIIDLSQWVLESQDGAPYIQLSGTIGPKEYLVLERRENTIVTSEASVLTYGNGSSEWAMHNNGNGGGEEILLSYASTTLDKTPAISGGDWTAGENTSSTTRKTMERVSSKESGSDTSNWATWGTNIEFIKSGQDAEGNSISGTPGQCNSVSFNNLNNGQSIYQDSTLEEGGCYYVSQNVQVSATSTLAIEPGVQVSLYLDDLEINGILNANGEENNPIVFDSFSGTPTANKIKISGNNGTSTLDNVVVSNTGGVKLNNGADLEITDSEFISNNAGIELNNNSAAIIENTTFASTTNEAIAAYGGSSVSLASSTITNTIDADAVSVYSSTLSMSSTTIDTVLDGDGMGAYNSTIVIASSTITNVLKGDGIGSYGSVITIATSTISDISDGDGIGLYSNSSATLSDVIIENVSDDGVVVAGGSEISGNATIEGEETEY</sequence>
<dbReference type="InterPro" id="IPR006626">
    <property type="entry name" value="PbH1"/>
</dbReference>
<protein>
    <recommendedName>
        <fullName evidence="3">LTD domain-containing protein</fullName>
    </recommendedName>
</protein>
<accession>A0A2M8LAY1</accession>
<dbReference type="Pfam" id="PF13229">
    <property type="entry name" value="Beta_helix"/>
    <property type="match status" value="1"/>
</dbReference>
<dbReference type="SMART" id="SM00710">
    <property type="entry name" value="PbH1"/>
    <property type="match status" value="6"/>
</dbReference>
<dbReference type="InterPro" id="IPR039448">
    <property type="entry name" value="Beta_helix"/>
</dbReference>
<keyword evidence="2" id="KW-0732">Signal</keyword>
<feature type="compositionally biased region" description="Basic and acidic residues" evidence="1">
    <location>
        <begin position="490"/>
        <end position="502"/>
    </location>
</feature>
<dbReference type="EMBL" id="PFER01000013">
    <property type="protein sequence ID" value="PJE73779.1"/>
    <property type="molecule type" value="Genomic_DNA"/>
</dbReference>
<dbReference type="Gene3D" id="1.10.575.10">
    <property type="entry name" value="P1 Nuclease"/>
    <property type="match status" value="1"/>
</dbReference>
<feature type="compositionally biased region" description="Basic and acidic residues" evidence="1">
    <location>
        <begin position="807"/>
        <end position="818"/>
    </location>
</feature>
<reference evidence="5" key="1">
    <citation type="submission" date="2017-09" db="EMBL/GenBank/DDBJ databases">
        <title>Depth-based differentiation of microbial function through sediment-hosted aquifers and enrichment of novel symbionts in the deep terrestrial subsurface.</title>
        <authorList>
            <person name="Probst A.J."/>
            <person name="Ladd B."/>
            <person name="Jarett J.K."/>
            <person name="Geller-Mcgrath D.E."/>
            <person name="Sieber C.M.K."/>
            <person name="Emerson J.B."/>
            <person name="Anantharaman K."/>
            <person name="Thomas B.C."/>
            <person name="Malmstrom R."/>
            <person name="Stieglmeier M."/>
            <person name="Klingl A."/>
            <person name="Woyke T."/>
            <person name="Ryan C.M."/>
            <person name="Banfield J.F."/>
        </authorList>
    </citation>
    <scope>NUCLEOTIDE SEQUENCE [LARGE SCALE GENOMIC DNA]</scope>
</reference>
<organism evidence="4 5">
    <name type="scientific">Candidatus Terrybacteria bacterium CG10_big_fil_rev_8_21_14_0_10_41_10</name>
    <dbReference type="NCBI Taxonomy" id="1975026"/>
    <lineage>
        <taxon>Bacteria</taxon>
        <taxon>Candidatus Terryibacteriota</taxon>
    </lineage>
</organism>
<feature type="region of interest" description="Disordered" evidence="1">
    <location>
        <begin position="566"/>
        <end position="587"/>
    </location>
</feature>
<gene>
    <name evidence="4" type="ORF">COV02_00795</name>
</gene>
<name>A0A2M8LAY1_9BACT</name>
<evidence type="ECO:0000313" key="5">
    <source>
        <dbReference type="Proteomes" id="UP000230959"/>
    </source>
</evidence>
<dbReference type="Proteomes" id="UP000230959">
    <property type="component" value="Unassembled WGS sequence"/>
</dbReference>
<dbReference type="InterPro" id="IPR011050">
    <property type="entry name" value="Pectin_lyase_fold/virulence"/>
</dbReference>
<feature type="signal peptide" evidence="2">
    <location>
        <begin position="1"/>
        <end position="26"/>
    </location>
</feature>
<comment type="caution">
    <text evidence="4">The sequence shown here is derived from an EMBL/GenBank/DDBJ whole genome shotgun (WGS) entry which is preliminary data.</text>
</comment>
<evidence type="ECO:0000256" key="2">
    <source>
        <dbReference type="SAM" id="SignalP"/>
    </source>
</evidence>
<dbReference type="InterPro" id="IPR012332">
    <property type="entry name" value="Autotransporter_pectin_lyase_C"/>
</dbReference>
<feature type="compositionally biased region" description="Acidic residues" evidence="1">
    <location>
        <begin position="571"/>
        <end position="583"/>
    </location>
</feature>
<dbReference type="InterPro" id="IPR001322">
    <property type="entry name" value="Lamin_tail_dom"/>
</dbReference>
<dbReference type="InterPro" id="IPR008947">
    <property type="entry name" value="PLipase_C/P1_nuclease_dom_sf"/>
</dbReference>
<dbReference type="PROSITE" id="PS51841">
    <property type="entry name" value="LTD"/>
    <property type="match status" value="1"/>
</dbReference>
<feature type="chain" id="PRO_5014799173" description="LTD domain-containing protein" evidence="2">
    <location>
        <begin position="27"/>
        <end position="1141"/>
    </location>
</feature>
<proteinExistence type="predicted"/>
<dbReference type="GO" id="GO:0016788">
    <property type="term" value="F:hydrolase activity, acting on ester bonds"/>
    <property type="evidence" value="ECO:0007669"/>
    <property type="project" value="InterPro"/>
</dbReference>
<dbReference type="SUPFAM" id="SSF51126">
    <property type="entry name" value="Pectin lyase-like"/>
    <property type="match status" value="1"/>
</dbReference>
<evidence type="ECO:0000313" key="4">
    <source>
        <dbReference type="EMBL" id="PJE73779.1"/>
    </source>
</evidence>